<protein>
    <submittedName>
        <fullName evidence="1">Uncharacterized protein</fullName>
    </submittedName>
</protein>
<evidence type="ECO:0000313" key="1">
    <source>
        <dbReference type="EMBL" id="CAH9086434.1"/>
    </source>
</evidence>
<name>A0AAV0CYB8_9ASTE</name>
<comment type="caution">
    <text evidence="1">The sequence shown here is derived from an EMBL/GenBank/DDBJ whole genome shotgun (WGS) entry which is preliminary data.</text>
</comment>
<organism evidence="1 2">
    <name type="scientific">Cuscuta epithymum</name>
    <dbReference type="NCBI Taxonomy" id="186058"/>
    <lineage>
        <taxon>Eukaryota</taxon>
        <taxon>Viridiplantae</taxon>
        <taxon>Streptophyta</taxon>
        <taxon>Embryophyta</taxon>
        <taxon>Tracheophyta</taxon>
        <taxon>Spermatophyta</taxon>
        <taxon>Magnoliopsida</taxon>
        <taxon>eudicotyledons</taxon>
        <taxon>Gunneridae</taxon>
        <taxon>Pentapetalae</taxon>
        <taxon>asterids</taxon>
        <taxon>lamiids</taxon>
        <taxon>Solanales</taxon>
        <taxon>Convolvulaceae</taxon>
        <taxon>Cuscuteae</taxon>
        <taxon>Cuscuta</taxon>
        <taxon>Cuscuta subgen. Cuscuta</taxon>
    </lineage>
</organism>
<dbReference type="EMBL" id="CAMAPF010000056">
    <property type="protein sequence ID" value="CAH9086434.1"/>
    <property type="molecule type" value="Genomic_DNA"/>
</dbReference>
<dbReference type="AlphaFoldDB" id="A0AAV0CYB8"/>
<proteinExistence type="predicted"/>
<accession>A0AAV0CYB8</accession>
<keyword evidence="2" id="KW-1185">Reference proteome</keyword>
<dbReference type="Proteomes" id="UP001152523">
    <property type="component" value="Unassembled WGS sequence"/>
</dbReference>
<gene>
    <name evidence="1" type="ORF">CEPIT_LOCUS9793</name>
</gene>
<evidence type="ECO:0000313" key="2">
    <source>
        <dbReference type="Proteomes" id="UP001152523"/>
    </source>
</evidence>
<sequence length="114" mass="12914">MPILILPGTIHPLLLSSFFPLPTPLSSRCFLSHEVGSSVFSPPNRHRWTADNKLRTTDEGCRRSEICDARRWRCGGEKGSKTWELEATEVVVAALMTDSNGGNTMELQFRRKRR</sequence>
<reference evidence="1" key="1">
    <citation type="submission" date="2022-07" db="EMBL/GenBank/DDBJ databases">
        <authorList>
            <person name="Macas J."/>
            <person name="Novak P."/>
            <person name="Neumann P."/>
        </authorList>
    </citation>
    <scope>NUCLEOTIDE SEQUENCE</scope>
</reference>